<dbReference type="InterPro" id="IPR014043">
    <property type="entry name" value="Acyl_transferase_dom"/>
</dbReference>
<evidence type="ECO:0000313" key="4">
    <source>
        <dbReference type="Proteomes" id="UP000019473"/>
    </source>
</evidence>
<dbReference type="SMART" id="SM00827">
    <property type="entry name" value="PKS_AT"/>
    <property type="match status" value="1"/>
</dbReference>
<evidence type="ECO:0000256" key="1">
    <source>
        <dbReference type="ARBA" id="ARBA00022679"/>
    </source>
</evidence>
<protein>
    <recommendedName>
        <fullName evidence="2">Malonyl-CoA:ACP transacylase (MAT) domain-containing protein</fullName>
    </recommendedName>
</protein>
<organism evidence="3 4">
    <name type="scientific">Cladophialophora yegresii CBS 114405</name>
    <dbReference type="NCBI Taxonomy" id="1182544"/>
    <lineage>
        <taxon>Eukaryota</taxon>
        <taxon>Fungi</taxon>
        <taxon>Dikarya</taxon>
        <taxon>Ascomycota</taxon>
        <taxon>Pezizomycotina</taxon>
        <taxon>Eurotiomycetes</taxon>
        <taxon>Chaetothyriomycetidae</taxon>
        <taxon>Chaetothyriales</taxon>
        <taxon>Herpotrichiellaceae</taxon>
        <taxon>Cladophialophora</taxon>
    </lineage>
</organism>
<dbReference type="SUPFAM" id="SSF52151">
    <property type="entry name" value="FabD/lysophospholipase-like"/>
    <property type="match status" value="1"/>
</dbReference>
<dbReference type="GeneID" id="19180397"/>
<dbReference type="GO" id="GO:0044550">
    <property type="term" value="P:secondary metabolite biosynthetic process"/>
    <property type="evidence" value="ECO:0007669"/>
    <property type="project" value="TreeGrafter"/>
</dbReference>
<feature type="domain" description="Malonyl-CoA:ACP transacylase (MAT)" evidence="2">
    <location>
        <begin position="1"/>
        <end position="294"/>
    </location>
</feature>
<dbReference type="InterPro" id="IPR001227">
    <property type="entry name" value="Ac_transferase_dom_sf"/>
</dbReference>
<dbReference type="GO" id="GO:0006633">
    <property type="term" value="P:fatty acid biosynthetic process"/>
    <property type="evidence" value="ECO:0007669"/>
    <property type="project" value="TreeGrafter"/>
</dbReference>
<evidence type="ECO:0000259" key="2">
    <source>
        <dbReference type="SMART" id="SM00827"/>
    </source>
</evidence>
<dbReference type="Gene3D" id="3.40.366.10">
    <property type="entry name" value="Malonyl-Coenzyme A Acyl Carrier Protein, domain 2"/>
    <property type="match status" value="1"/>
</dbReference>
<dbReference type="Proteomes" id="UP000019473">
    <property type="component" value="Unassembled WGS sequence"/>
</dbReference>
<evidence type="ECO:0000313" key="3">
    <source>
        <dbReference type="EMBL" id="EXJ58389.1"/>
    </source>
</evidence>
<dbReference type="STRING" id="1182544.W9WIS4"/>
<dbReference type="PANTHER" id="PTHR43775">
    <property type="entry name" value="FATTY ACID SYNTHASE"/>
    <property type="match status" value="1"/>
</dbReference>
<dbReference type="RefSeq" id="XP_007758012.1">
    <property type="nucleotide sequence ID" value="XM_007759822.1"/>
</dbReference>
<dbReference type="InterPro" id="IPR016035">
    <property type="entry name" value="Acyl_Trfase/lysoPLipase"/>
</dbReference>
<comment type="caution">
    <text evidence="3">The sequence shown here is derived from an EMBL/GenBank/DDBJ whole genome shotgun (WGS) entry which is preliminary data.</text>
</comment>
<dbReference type="OrthoDB" id="329835at2759"/>
<dbReference type="PANTHER" id="PTHR43775:SF28">
    <property type="entry name" value="SYNTHASE, PUTATIVE-RELATED"/>
    <property type="match status" value="1"/>
</dbReference>
<keyword evidence="1" id="KW-0808">Transferase</keyword>
<dbReference type="Gene3D" id="3.30.70.3290">
    <property type="match status" value="1"/>
</dbReference>
<gene>
    <name evidence="3" type="ORF">A1O7_05814</name>
</gene>
<proteinExistence type="predicted"/>
<dbReference type="EMBL" id="AMGW01000004">
    <property type="protein sequence ID" value="EXJ58389.1"/>
    <property type="molecule type" value="Genomic_DNA"/>
</dbReference>
<sequence>MGAELIQHNEAFRTAFRRLDQTLQTLPDAPQWSLESEILKPLESSTLSRAMISQPANTALQIALVDMWAAFGVGPAAVIGHSSGEIAAAYAAKLLSAEEAITAAYYRGQMMEEVTVPGAMAGVGLSWKDTESFLQHGAVLACENSPTSTTISGDLEAVQSTIRAIHEANPNTMARQSKVDRAYHSPHMKTVGGRYYQLIKDRTLAKPLRDEVQFFSSVLGKKIDLPTDAQYWQMNLESPVRFYTALARMIEARTGQTDVFLEVGPQGALAYPVRQTLAEAGIKASYIASLARKQDALEAVLSAIGNLYANHVRIDCTPLFPGSPELLTDLPVDR</sequence>
<dbReference type="InterPro" id="IPR050091">
    <property type="entry name" value="PKS_NRPS_Biosynth_Enz"/>
</dbReference>
<dbReference type="VEuPathDB" id="FungiDB:A1O7_05814"/>
<dbReference type="Pfam" id="PF00698">
    <property type="entry name" value="Acyl_transf_1"/>
    <property type="match status" value="1"/>
</dbReference>
<dbReference type="HOGENOM" id="CLU_964916_0_0_1"/>
<dbReference type="eggNOG" id="KOG1202">
    <property type="taxonomic scope" value="Eukaryota"/>
</dbReference>
<dbReference type="SUPFAM" id="SSF55048">
    <property type="entry name" value="Probable ACP-binding domain of malonyl-CoA ACP transacylase"/>
    <property type="match status" value="1"/>
</dbReference>
<name>W9WIS4_9EURO</name>
<dbReference type="InterPro" id="IPR016036">
    <property type="entry name" value="Malonyl_transacylase_ACP-bd"/>
</dbReference>
<dbReference type="GO" id="GO:0004312">
    <property type="term" value="F:fatty acid synthase activity"/>
    <property type="evidence" value="ECO:0007669"/>
    <property type="project" value="TreeGrafter"/>
</dbReference>
<accession>W9WIS4</accession>
<dbReference type="AlphaFoldDB" id="W9WIS4"/>
<reference evidence="3 4" key="1">
    <citation type="submission" date="2013-03" db="EMBL/GenBank/DDBJ databases">
        <title>The Genome Sequence of Cladophialophora yegresii CBS 114405.</title>
        <authorList>
            <consortium name="The Broad Institute Genomics Platform"/>
            <person name="Cuomo C."/>
            <person name="de Hoog S."/>
            <person name="Gorbushina A."/>
            <person name="Walker B."/>
            <person name="Young S.K."/>
            <person name="Zeng Q."/>
            <person name="Gargeya S."/>
            <person name="Fitzgerald M."/>
            <person name="Haas B."/>
            <person name="Abouelleil A."/>
            <person name="Allen A.W."/>
            <person name="Alvarado L."/>
            <person name="Arachchi H.M."/>
            <person name="Berlin A.M."/>
            <person name="Chapman S.B."/>
            <person name="Gainer-Dewar J."/>
            <person name="Goldberg J."/>
            <person name="Griggs A."/>
            <person name="Gujja S."/>
            <person name="Hansen M."/>
            <person name="Howarth C."/>
            <person name="Imamovic A."/>
            <person name="Ireland A."/>
            <person name="Larimer J."/>
            <person name="McCowan C."/>
            <person name="Murphy C."/>
            <person name="Pearson M."/>
            <person name="Poon T.W."/>
            <person name="Priest M."/>
            <person name="Roberts A."/>
            <person name="Saif S."/>
            <person name="Shea T."/>
            <person name="Sisk P."/>
            <person name="Sykes S."/>
            <person name="Wortman J."/>
            <person name="Nusbaum C."/>
            <person name="Birren B."/>
        </authorList>
    </citation>
    <scope>NUCLEOTIDE SEQUENCE [LARGE SCALE GENOMIC DNA]</scope>
    <source>
        <strain evidence="3 4">CBS 114405</strain>
    </source>
</reference>
<keyword evidence="4" id="KW-1185">Reference proteome</keyword>